<evidence type="ECO:0000313" key="2">
    <source>
        <dbReference type="Proteomes" id="UP000269097"/>
    </source>
</evidence>
<dbReference type="KEGG" id="coh:EAV92_07575"/>
<proteinExistence type="predicted"/>
<evidence type="ECO:0000313" key="1">
    <source>
        <dbReference type="EMBL" id="AYQ72440.1"/>
    </source>
</evidence>
<name>A0A3G3JW12_9BACL</name>
<sequence length="244" mass="28485">MGGFATKHNVYKSLIQIRDLHEHVPETRLFSIGTLKAMLDKYTMVYVKPNNGTGGKDVFRVEQVKENKYFFQVNTEIRTFYTFEDLFKAIEKLRYKRVFVVQRGIELLKYDGRRFDLRIMVQKNPNQKWDTTGIIGRLGHPRKIVTNVCKGGSSKPVELLLARHVSDIDAYTNKLKDLGCRAVAQLNKTFPLIKEIGFDVGIDSNLRPWILEANPRPAIYGFKILKDKRIYQKIRRYQIMNGRR</sequence>
<dbReference type="Gene3D" id="3.30.470.20">
    <property type="entry name" value="ATP-grasp fold, B domain"/>
    <property type="match status" value="1"/>
</dbReference>
<dbReference type="EMBL" id="CP033433">
    <property type="protein sequence ID" value="AYQ72440.1"/>
    <property type="molecule type" value="Genomic_DNA"/>
</dbReference>
<accession>A0A3G3JW12</accession>
<dbReference type="Proteomes" id="UP000269097">
    <property type="component" value="Chromosome"/>
</dbReference>
<protein>
    <submittedName>
        <fullName evidence="1">YheC/YheD family protein</fullName>
    </submittedName>
</protein>
<gene>
    <name evidence="1" type="ORF">EAV92_07575</name>
</gene>
<organism evidence="1 2">
    <name type="scientific">Cohnella candidum</name>
    <dbReference type="NCBI Taxonomy" id="2674991"/>
    <lineage>
        <taxon>Bacteria</taxon>
        <taxon>Bacillati</taxon>
        <taxon>Bacillota</taxon>
        <taxon>Bacilli</taxon>
        <taxon>Bacillales</taxon>
        <taxon>Paenibacillaceae</taxon>
        <taxon>Cohnella</taxon>
    </lineage>
</organism>
<keyword evidence="2" id="KW-1185">Reference proteome</keyword>
<dbReference type="SUPFAM" id="SSF56059">
    <property type="entry name" value="Glutathione synthetase ATP-binding domain-like"/>
    <property type="match status" value="1"/>
</dbReference>
<dbReference type="AlphaFoldDB" id="A0A3G3JW12"/>
<dbReference type="Pfam" id="PF14398">
    <property type="entry name" value="ATPgrasp_YheCD"/>
    <property type="match status" value="1"/>
</dbReference>
<dbReference type="RefSeq" id="WP_123040500.1">
    <property type="nucleotide sequence ID" value="NZ_CP033433.1"/>
</dbReference>
<dbReference type="InterPro" id="IPR026838">
    <property type="entry name" value="YheC/D"/>
</dbReference>
<reference evidence="1 2" key="1">
    <citation type="submission" date="2018-10" db="EMBL/GenBank/DDBJ databases">
        <title>Genome Sequence of Cohnella sp.</title>
        <authorList>
            <person name="Srinivasan S."/>
            <person name="Kim M.K."/>
        </authorList>
    </citation>
    <scope>NUCLEOTIDE SEQUENCE [LARGE SCALE GENOMIC DNA]</scope>
    <source>
        <strain evidence="1 2">18JY8-7</strain>
    </source>
</reference>